<evidence type="ECO:0000256" key="11">
    <source>
        <dbReference type="RuleBase" id="RU362004"/>
    </source>
</evidence>
<comment type="subcellular location">
    <subcellularLocation>
        <location evidence="2 11">Cytoplasm</location>
    </subcellularLocation>
    <subcellularLocation>
        <location evidence="1">Nucleus</location>
    </subcellularLocation>
</comment>
<dbReference type="GO" id="GO:0005634">
    <property type="term" value="C:nucleus"/>
    <property type="evidence" value="ECO:0007669"/>
    <property type="project" value="UniProtKB-SubCell"/>
</dbReference>
<comment type="function">
    <text evidence="11">Binds the poly(A) tail of mRNA.</text>
</comment>
<keyword evidence="7" id="KW-0810">Translation regulation</keyword>
<dbReference type="NCBIfam" id="TIGR01628">
    <property type="entry name" value="PABP-1234"/>
    <property type="match status" value="1"/>
</dbReference>
<dbReference type="PROSITE" id="PS50102">
    <property type="entry name" value="RRM"/>
    <property type="match status" value="4"/>
</dbReference>
<dbReference type="SMART" id="SM00361">
    <property type="entry name" value="RRM_1"/>
    <property type="match status" value="4"/>
</dbReference>
<evidence type="ECO:0000256" key="7">
    <source>
        <dbReference type="ARBA" id="ARBA00022845"/>
    </source>
</evidence>
<keyword evidence="5" id="KW-0945">Host-virus interaction</keyword>
<dbReference type="InterPro" id="IPR012677">
    <property type="entry name" value="Nucleotide-bd_a/b_plait_sf"/>
</dbReference>
<dbReference type="CDD" id="cd12380">
    <property type="entry name" value="RRM3_I_PABPs"/>
    <property type="match status" value="1"/>
</dbReference>
<dbReference type="OrthoDB" id="19742at2759"/>
<sequence length="621" mass="68295">MPTSLYVGDLDVSVTDEQLYQTFGEVAPVVSVRVCRDTATGRSLGYGYVNYNNPRDAARALDLLNFTPMNNKPIRIMYSQRDPSLRKSGTANIFIKNLDKSIDHKALHDTFSSFGNILSCKISTDGLGQSKGYGFVQFDNEESAQNAIDKLNGMLINDKQVYVGHFLCKHERETAPNKVKFNNVYVKNLSDTTTDEELKTIFGEHGKITSVVVMRDADGKSKCFGFVNFENADDAAKAVEALNGKKFEDKEWYVGKAQKKSEREHELKARFEQNMKEASDKFQGLNLYIKNLDDSIGDEKLKKMFSEFGNITSCKVMRDPSGISKGSGFVAFSTPEEASRALAEMNGKMIVSKPLYVAPAQRKEERRAQLQAQFSQMRPLAIPSAAPQMPVYPSGAPGLGQQFFYGQAPSTVIPPQAGFGYEQQLVPGMRPGGPPMPNYFVPMVQQGQRPGGQRGTGPVQQAQQPVSLMQQPMLPRGQVYRYPPGHNMPEVAPSNVPGGMLSIPYDMGSMPVRDAGSGQPMPVTALATSLANATPEQQRTMLGESLYPLVERLERDAAAKVTGMLLEMDQTEVLHLLESPEALKAKVAEAMEVLRSVAAQQQFNNPADQLSSLSLNDNLVS</sequence>
<dbReference type="FunFam" id="1.10.1900.10:FF:000003">
    <property type="entry name" value="Polyadenylate-binding protein"/>
    <property type="match status" value="1"/>
</dbReference>
<keyword evidence="9" id="KW-0539">Nucleus</keyword>
<keyword evidence="4 11" id="KW-0963">Cytoplasm</keyword>
<keyword evidence="8 10" id="KW-0694">RNA-binding</keyword>
<dbReference type="Pfam" id="PF00658">
    <property type="entry name" value="MLLE"/>
    <property type="match status" value="1"/>
</dbReference>
<dbReference type="FunFam" id="3.30.70.330:FF:000239">
    <property type="entry name" value="Polyadenylate-binding protein"/>
    <property type="match status" value="1"/>
</dbReference>
<dbReference type="Pfam" id="PF00076">
    <property type="entry name" value="RRM_1"/>
    <property type="match status" value="4"/>
</dbReference>
<comment type="caution">
    <text evidence="14">The sequence shown here is derived from an EMBL/GenBank/DDBJ whole genome shotgun (WGS) entry which is preliminary data.</text>
</comment>
<proteinExistence type="inferred from homology"/>
<evidence type="ECO:0000259" key="12">
    <source>
        <dbReference type="PROSITE" id="PS50102"/>
    </source>
</evidence>
<dbReference type="GO" id="GO:0003723">
    <property type="term" value="F:RNA binding"/>
    <property type="evidence" value="ECO:0007669"/>
    <property type="project" value="UniProtKB-UniRule"/>
</dbReference>
<evidence type="ECO:0000256" key="1">
    <source>
        <dbReference type="ARBA" id="ARBA00004123"/>
    </source>
</evidence>
<dbReference type="FunFam" id="3.30.70.330:FF:000217">
    <property type="entry name" value="Polyadenylate-binding protein"/>
    <property type="match status" value="1"/>
</dbReference>
<dbReference type="SUPFAM" id="SSF54928">
    <property type="entry name" value="RNA-binding domain, RBD"/>
    <property type="match status" value="2"/>
</dbReference>
<evidence type="ECO:0000256" key="4">
    <source>
        <dbReference type="ARBA" id="ARBA00022490"/>
    </source>
</evidence>
<dbReference type="InterPro" id="IPR003954">
    <property type="entry name" value="RRM_euk-type"/>
</dbReference>
<evidence type="ECO:0000256" key="5">
    <source>
        <dbReference type="ARBA" id="ARBA00022581"/>
    </source>
</evidence>
<dbReference type="InterPro" id="IPR036053">
    <property type="entry name" value="PABP-dom"/>
</dbReference>
<feature type="domain" description="RRM" evidence="12">
    <location>
        <begin position="182"/>
        <end position="259"/>
    </location>
</feature>
<evidence type="ECO:0000313" key="14">
    <source>
        <dbReference type="EMBL" id="MBA0738234.1"/>
    </source>
</evidence>
<dbReference type="InterPro" id="IPR035979">
    <property type="entry name" value="RBD_domain_sf"/>
</dbReference>
<evidence type="ECO:0000256" key="8">
    <source>
        <dbReference type="ARBA" id="ARBA00022884"/>
    </source>
</evidence>
<dbReference type="AlphaFoldDB" id="A0A7J9BPY2"/>
<evidence type="ECO:0000259" key="13">
    <source>
        <dbReference type="PROSITE" id="PS51309"/>
    </source>
</evidence>
<dbReference type="PANTHER" id="PTHR24012">
    <property type="entry name" value="RNA BINDING PROTEIN"/>
    <property type="match status" value="1"/>
</dbReference>
<evidence type="ECO:0000256" key="3">
    <source>
        <dbReference type="ARBA" id="ARBA00008557"/>
    </source>
</evidence>
<dbReference type="InterPro" id="IPR006515">
    <property type="entry name" value="PABP_1234"/>
</dbReference>
<dbReference type="GO" id="GO:0005737">
    <property type="term" value="C:cytoplasm"/>
    <property type="evidence" value="ECO:0007669"/>
    <property type="project" value="UniProtKB-SubCell"/>
</dbReference>
<reference evidence="14 15" key="1">
    <citation type="journal article" date="2019" name="Genome Biol. Evol.">
        <title>Insights into the evolution of the New World diploid cottons (Gossypium, subgenus Houzingenia) based on genome sequencing.</title>
        <authorList>
            <person name="Grover C.E."/>
            <person name="Arick M.A. 2nd"/>
            <person name="Thrash A."/>
            <person name="Conover J.L."/>
            <person name="Sanders W.S."/>
            <person name="Peterson D.G."/>
            <person name="Frelichowski J.E."/>
            <person name="Scheffler J.A."/>
            <person name="Scheffler B.E."/>
            <person name="Wendel J.F."/>
        </authorList>
    </citation>
    <scope>NUCLEOTIDE SEQUENCE [LARGE SCALE GENOMIC DNA]</scope>
    <source>
        <strain evidence="14">5</strain>
        <tissue evidence="14">Leaf</tissue>
    </source>
</reference>
<dbReference type="InterPro" id="IPR045305">
    <property type="entry name" value="RRM2_I_PABPs"/>
</dbReference>
<dbReference type="CDD" id="cd12379">
    <property type="entry name" value="RRM2_I_PABPs"/>
    <property type="match status" value="1"/>
</dbReference>
<comment type="similarity">
    <text evidence="3 11">Belongs to the polyadenylate-binding protein type-1 family.</text>
</comment>
<dbReference type="SUPFAM" id="SSF63570">
    <property type="entry name" value="PABC (PABP) domain"/>
    <property type="match status" value="1"/>
</dbReference>
<name>A0A7J9BPY2_GOSGO</name>
<dbReference type="CDD" id="cd12381">
    <property type="entry name" value="RRM4_I_PABPs"/>
    <property type="match status" value="1"/>
</dbReference>
<feature type="domain" description="PABC" evidence="13">
    <location>
        <begin position="522"/>
        <end position="599"/>
    </location>
</feature>
<evidence type="ECO:0000256" key="10">
    <source>
        <dbReference type="PROSITE-ProRule" id="PRU00176"/>
    </source>
</evidence>
<evidence type="ECO:0000256" key="6">
    <source>
        <dbReference type="ARBA" id="ARBA00022737"/>
    </source>
</evidence>
<dbReference type="Gene3D" id="3.30.70.330">
    <property type="match status" value="4"/>
</dbReference>
<dbReference type="GO" id="GO:0006417">
    <property type="term" value="P:regulation of translation"/>
    <property type="evidence" value="ECO:0007669"/>
    <property type="project" value="UniProtKB-KW"/>
</dbReference>
<dbReference type="FunFam" id="3.30.70.330:FF:000285">
    <property type="entry name" value="Polyadenylate-binding protein"/>
    <property type="match status" value="1"/>
</dbReference>
<dbReference type="PROSITE" id="PS51309">
    <property type="entry name" value="PABC"/>
    <property type="match status" value="1"/>
</dbReference>
<protein>
    <recommendedName>
        <fullName evidence="11">Polyadenylate-binding protein</fullName>
        <shortName evidence="11">PABP</shortName>
    </recommendedName>
</protein>
<evidence type="ECO:0000313" key="15">
    <source>
        <dbReference type="Proteomes" id="UP000593579"/>
    </source>
</evidence>
<keyword evidence="6" id="KW-0677">Repeat</keyword>
<keyword evidence="15" id="KW-1185">Reference proteome</keyword>
<dbReference type="InterPro" id="IPR002004">
    <property type="entry name" value="PABP_HYD_C"/>
</dbReference>
<gene>
    <name evidence="14" type="ORF">Gogos_011627</name>
</gene>
<feature type="domain" description="RRM" evidence="12">
    <location>
        <begin position="285"/>
        <end position="362"/>
    </location>
</feature>
<dbReference type="InterPro" id="IPR000504">
    <property type="entry name" value="RRM_dom"/>
</dbReference>
<dbReference type="SMART" id="SM00360">
    <property type="entry name" value="RRM"/>
    <property type="match status" value="4"/>
</dbReference>
<evidence type="ECO:0000256" key="9">
    <source>
        <dbReference type="ARBA" id="ARBA00023242"/>
    </source>
</evidence>
<feature type="domain" description="RRM" evidence="12">
    <location>
        <begin position="91"/>
        <end position="163"/>
    </location>
</feature>
<accession>A0A7J9BPY2</accession>
<dbReference type="SMART" id="SM00517">
    <property type="entry name" value="PolyA"/>
    <property type="match status" value="1"/>
</dbReference>
<dbReference type="Gene3D" id="1.10.1900.10">
    <property type="entry name" value="c-terminal domain of poly(a) binding protein"/>
    <property type="match status" value="1"/>
</dbReference>
<dbReference type="Proteomes" id="UP000593579">
    <property type="component" value="Unassembled WGS sequence"/>
</dbReference>
<dbReference type="EMBL" id="JABEZY010000005">
    <property type="protein sequence ID" value="MBA0738234.1"/>
    <property type="molecule type" value="Genomic_DNA"/>
</dbReference>
<organism evidence="14 15">
    <name type="scientific">Gossypium gossypioides</name>
    <name type="common">Mexican cotton</name>
    <name type="synonym">Selera gossypioides</name>
    <dbReference type="NCBI Taxonomy" id="34282"/>
    <lineage>
        <taxon>Eukaryota</taxon>
        <taxon>Viridiplantae</taxon>
        <taxon>Streptophyta</taxon>
        <taxon>Embryophyta</taxon>
        <taxon>Tracheophyta</taxon>
        <taxon>Spermatophyta</taxon>
        <taxon>Magnoliopsida</taxon>
        <taxon>eudicotyledons</taxon>
        <taxon>Gunneridae</taxon>
        <taxon>Pentapetalae</taxon>
        <taxon>rosids</taxon>
        <taxon>malvids</taxon>
        <taxon>Malvales</taxon>
        <taxon>Malvaceae</taxon>
        <taxon>Malvoideae</taxon>
        <taxon>Gossypium</taxon>
    </lineage>
</organism>
<evidence type="ECO:0000256" key="2">
    <source>
        <dbReference type="ARBA" id="ARBA00004496"/>
    </source>
</evidence>
<feature type="domain" description="RRM" evidence="12">
    <location>
        <begin position="3"/>
        <end position="81"/>
    </location>
</feature>